<dbReference type="InterPro" id="IPR027417">
    <property type="entry name" value="P-loop_NTPase"/>
</dbReference>
<dbReference type="PANTHER" id="PTHR12788:SF10">
    <property type="entry name" value="PROTEIN-TYROSINE SULFOTRANSFERASE"/>
    <property type="match status" value="1"/>
</dbReference>
<dbReference type="SUPFAM" id="SSF52540">
    <property type="entry name" value="P-loop containing nucleoside triphosphate hydrolases"/>
    <property type="match status" value="1"/>
</dbReference>
<evidence type="ECO:0000313" key="3">
    <source>
        <dbReference type="EMBL" id="GIH69946.1"/>
    </source>
</evidence>
<dbReference type="RefSeq" id="WP_204015442.1">
    <property type="nucleotide sequence ID" value="NZ_BOOG01000018.1"/>
</dbReference>
<dbReference type="InterPro" id="IPR026634">
    <property type="entry name" value="TPST-like"/>
</dbReference>
<proteinExistence type="predicted"/>
<dbReference type="AlphaFoldDB" id="A0A8J3VZJ6"/>
<sequence>MAWHRKVNDALVRYTGIQIKRVGNAGSAAPAAASPAVPGQARPDEAAAVRPPADPENDRLLTAPIFIISPVRSGSTLLRAILNAHSQLHAPHELHVRRLSVGFGTSLAERAMEALGNNRADLEHLLWDRVLHRELVRSGKRFIVDKTPANAFAHQRIATCWPDARYIFLLRHPASIAASWHEASPDRRTFDEAVADALRYMKAVQRARKALTGHTVRYEDLTEDPERETRAICEFLGVPWEPTMLEYGEQAVLRKGLGDWKDKIRTGSVQPGRELPDPESVPEALKPICRSWDYLSTSVRPS</sequence>
<feature type="compositionally biased region" description="Low complexity" evidence="2">
    <location>
        <begin position="29"/>
        <end position="41"/>
    </location>
</feature>
<dbReference type="Pfam" id="PF13469">
    <property type="entry name" value="Sulfotransfer_3"/>
    <property type="match status" value="1"/>
</dbReference>
<dbReference type="Proteomes" id="UP000610966">
    <property type="component" value="Unassembled WGS sequence"/>
</dbReference>
<keyword evidence="1" id="KW-0808">Transferase</keyword>
<dbReference type="EMBL" id="BOOG01000018">
    <property type="protein sequence ID" value="GIH69946.1"/>
    <property type="molecule type" value="Genomic_DNA"/>
</dbReference>
<gene>
    <name evidence="3" type="ORF">Mth01_21990</name>
</gene>
<name>A0A8J3VZJ6_9ACTN</name>
<comment type="caution">
    <text evidence="3">The sequence shown here is derived from an EMBL/GenBank/DDBJ whole genome shotgun (WGS) entry which is preliminary data.</text>
</comment>
<reference evidence="3" key="1">
    <citation type="submission" date="2021-01" db="EMBL/GenBank/DDBJ databases">
        <title>Whole genome shotgun sequence of Sphaerimonospora thailandensis NBRC 107569.</title>
        <authorList>
            <person name="Komaki H."/>
            <person name="Tamura T."/>
        </authorList>
    </citation>
    <scope>NUCLEOTIDE SEQUENCE</scope>
    <source>
        <strain evidence="3">NBRC 107569</strain>
    </source>
</reference>
<accession>A0A8J3VZJ6</accession>
<feature type="region of interest" description="Disordered" evidence="2">
    <location>
        <begin position="29"/>
        <end position="55"/>
    </location>
</feature>
<dbReference type="PANTHER" id="PTHR12788">
    <property type="entry name" value="PROTEIN-TYROSINE SULFOTRANSFERASE 2"/>
    <property type="match status" value="1"/>
</dbReference>
<dbReference type="Gene3D" id="3.40.50.300">
    <property type="entry name" value="P-loop containing nucleotide triphosphate hydrolases"/>
    <property type="match status" value="1"/>
</dbReference>
<keyword evidence="4" id="KW-1185">Reference proteome</keyword>
<evidence type="ECO:0000256" key="2">
    <source>
        <dbReference type="SAM" id="MobiDB-lite"/>
    </source>
</evidence>
<evidence type="ECO:0000313" key="4">
    <source>
        <dbReference type="Proteomes" id="UP000610966"/>
    </source>
</evidence>
<evidence type="ECO:0000256" key="1">
    <source>
        <dbReference type="ARBA" id="ARBA00022679"/>
    </source>
</evidence>
<dbReference type="GO" id="GO:0008476">
    <property type="term" value="F:protein-tyrosine sulfotransferase activity"/>
    <property type="evidence" value="ECO:0007669"/>
    <property type="project" value="InterPro"/>
</dbReference>
<protein>
    <submittedName>
        <fullName evidence="3">Sulfotransferase family protein</fullName>
    </submittedName>
</protein>
<organism evidence="3 4">
    <name type="scientific">Sphaerimonospora thailandensis</name>
    <dbReference type="NCBI Taxonomy" id="795644"/>
    <lineage>
        <taxon>Bacteria</taxon>
        <taxon>Bacillati</taxon>
        <taxon>Actinomycetota</taxon>
        <taxon>Actinomycetes</taxon>
        <taxon>Streptosporangiales</taxon>
        <taxon>Streptosporangiaceae</taxon>
        <taxon>Sphaerimonospora</taxon>
    </lineage>
</organism>